<proteinExistence type="predicted"/>
<protein>
    <recommendedName>
        <fullName evidence="3">KAT8 regulatory NSL complex subunit 2</fullName>
    </recommendedName>
    <alternativeName>
        <fullName evidence="11">NSL complex protein NSL2</fullName>
    </alternativeName>
    <alternativeName>
        <fullName evidence="10">Non-specific lethal 2 homolog</fullName>
    </alternativeName>
</protein>
<evidence type="ECO:0000256" key="11">
    <source>
        <dbReference type="ARBA" id="ARBA00033378"/>
    </source>
</evidence>
<evidence type="ECO:0000256" key="5">
    <source>
        <dbReference type="ARBA" id="ARBA00022553"/>
    </source>
</evidence>
<dbReference type="PANTHER" id="PTHR13453">
    <property type="entry name" value="KAT8 REGULATORY NSL COMPLEX SUBUNIT 2"/>
    <property type="match status" value="1"/>
</dbReference>
<comment type="subcellular location">
    <subcellularLocation>
        <location evidence="2">Mitochondrion</location>
    </subcellularLocation>
    <subcellularLocation>
        <location evidence="1">Nucleus</location>
    </subcellularLocation>
</comment>
<name>A0ABR2K7B9_9EUKA</name>
<evidence type="ECO:0000256" key="1">
    <source>
        <dbReference type="ARBA" id="ARBA00004123"/>
    </source>
</evidence>
<evidence type="ECO:0000313" key="15">
    <source>
        <dbReference type="EMBL" id="KAK8886801.1"/>
    </source>
</evidence>
<evidence type="ECO:0000256" key="8">
    <source>
        <dbReference type="ARBA" id="ARBA00023128"/>
    </source>
</evidence>
<dbReference type="InterPro" id="IPR025927">
    <property type="entry name" value="Znf_KANL2-like"/>
</dbReference>
<evidence type="ECO:0000259" key="14">
    <source>
        <dbReference type="Pfam" id="PF13891"/>
    </source>
</evidence>
<evidence type="ECO:0000256" key="6">
    <source>
        <dbReference type="ARBA" id="ARBA00022843"/>
    </source>
</evidence>
<feature type="domain" description="KANL2-like probable zinc-finger" evidence="14">
    <location>
        <begin position="130"/>
        <end position="166"/>
    </location>
</feature>
<keyword evidence="7" id="KW-0156">Chromatin regulator</keyword>
<keyword evidence="9" id="KW-0539">Nucleus</keyword>
<keyword evidence="6" id="KW-0832">Ubl conjugation</keyword>
<evidence type="ECO:0000256" key="13">
    <source>
        <dbReference type="ARBA" id="ARBA00093543"/>
    </source>
</evidence>
<keyword evidence="16" id="KW-1185">Reference proteome</keyword>
<keyword evidence="4" id="KW-1017">Isopeptide bond</keyword>
<dbReference type="Pfam" id="PF13891">
    <property type="entry name" value="zf-C3HC3H_KANSL2"/>
    <property type="match status" value="1"/>
</dbReference>
<accession>A0ABR2K7B9</accession>
<evidence type="ECO:0000256" key="9">
    <source>
        <dbReference type="ARBA" id="ARBA00023242"/>
    </source>
</evidence>
<dbReference type="Proteomes" id="UP001470230">
    <property type="component" value="Unassembled WGS sequence"/>
</dbReference>
<comment type="function">
    <text evidence="12">Non-catalytic component of the NSL histone acetyltransferase complex, a multiprotein complex that mediates histone H4 acetylation at 'Lys-5'- and 'Lys-8' (H4K5ac and H4K8ac) at transcription start sites and promotes transcription initiation. Required for NSL complex stability and for transcription of intraciliary transport genes in both ciliated and non-ciliated cells by regulating histone H4 acetylation at 'Lys-5'- and 'Lys-12' (H4K5ac and H4K12ac). This is necessary for cilium assembly in ciliated cells and for organization of the microtubule cytoskeleton in non-ciliated cells. Required within the NSL complex to maintain nuclear architecture stability by promoting KAT8-mediated acetylation of lamin LMNA.</text>
</comment>
<dbReference type="InterPro" id="IPR026316">
    <property type="entry name" value="NSL2"/>
</dbReference>
<reference evidence="15 16" key="1">
    <citation type="submission" date="2024-04" db="EMBL/GenBank/DDBJ databases">
        <title>Tritrichomonas musculus Genome.</title>
        <authorList>
            <person name="Alves-Ferreira E."/>
            <person name="Grigg M."/>
            <person name="Lorenzi H."/>
            <person name="Galac M."/>
        </authorList>
    </citation>
    <scope>NUCLEOTIDE SEQUENCE [LARGE SCALE GENOMIC DNA]</scope>
    <source>
        <strain evidence="15 16">EAF2021</strain>
    </source>
</reference>
<comment type="subunit">
    <text evidence="13">Component of the NSL complex at least composed of KAT8/MOF, KANSL1, KANSL2, KANSL3, MCRS1, PHF20, OGT1/OGT, WDR5 and HCFC1.</text>
</comment>
<keyword evidence="8" id="KW-0496">Mitochondrion</keyword>
<gene>
    <name evidence="15" type="ORF">M9Y10_037834</name>
</gene>
<comment type="caution">
    <text evidence="15">The sequence shown here is derived from an EMBL/GenBank/DDBJ whole genome shotgun (WGS) entry which is preliminary data.</text>
</comment>
<evidence type="ECO:0000256" key="10">
    <source>
        <dbReference type="ARBA" id="ARBA00032947"/>
    </source>
</evidence>
<sequence>MQKDSVQLYLESNGLDSALSEVPSKFETTEKHLESTESSLSFQTQKLCETLGCQPPADGKMNSDTYSNIRRYFVNQARGQSRKEFLDREKKSIQEKLESGNIDTIRLLFKNRHEWRTSIHKFRSDDMPICVVENCPHVALKGSNFCINHIMLDKNQKLYVECPQCHQPHPVFTDCFSCQ</sequence>
<dbReference type="PANTHER" id="PTHR13453:SF1">
    <property type="entry name" value="KAT8 REGULATORY NSL COMPLEX SUBUNIT 2"/>
    <property type="match status" value="1"/>
</dbReference>
<evidence type="ECO:0000256" key="12">
    <source>
        <dbReference type="ARBA" id="ARBA00093359"/>
    </source>
</evidence>
<evidence type="ECO:0000256" key="7">
    <source>
        <dbReference type="ARBA" id="ARBA00022853"/>
    </source>
</evidence>
<evidence type="ECO:0000256" key="2">
    <source>
        <dbReference type="ARBA" id="ARBA00004173"/>
    </source>
</evidence>
<keyword evidence="5" id="KW-0597">Phosphoprotein</keyword>
<evidence type="ECO:0000313" key="16">
    <source>
        <dbReference type="Proteomes" id="UP001470230"/>
    </source>
</evidence>
<evidence type="ECO:0000256" key="3">
    <source>
        <dbReference type="ARBA" id="ARBA00015508"/>
    </source>
</evidence>
<organism evidence="15 16">
    <name type="scientific">Tritrichomonas musculus</name>
    <dbReference type="NCBI Taxonomy" id="1915356"/>
    <lineage>
        <taxon>Eukaryota</taxon>
        <taxon>Metamonada</taxon>
        <taxon>Parabasalia</taxon>
        <taxon>Tritrichomonadida</taxon>
        <taxon>Tritrichomonadidae</taxon>
        <taxon>Tritrichomonas</taxon>
    </lineage>
</organism>
<evidence type="ECO:0000256" key="4">
    <source>
        <dbReference type="ARBA" id="ARBA00022499"/>
    </source>
</evidence>
<dbReference type="EMBL" id="JAPFFF010000006">
    <property type="protein sequence ID" value="KAK8886801.1"/>
    <property type="molecule type" value="Genomic_DNA"/>
</dbReference>